<dbReference type="AlphaFoldDB" id="S3BF64"/>
<dbReference type="Proteomes" id="UP000014400">
    <property type="component" value="Unassembled WGS sequence"/>
</dbReference>
<organism evidence="2 3">
    <name type="scientific">Sutterella wadsworthensis HGA0223</name>
    <dbReference type="NCBI Taxonomy" id="1203554"/>
    <lineage>
        <taxon>Bacteria</taxon>
        <taxon>Pseudomonadati</taxon>
        <taxon>Pseudomonadota</taxon>
        <taxon>Betaproteobacteria</taxon>
        <taxon>Burkholderiales</taxon>
        <taxon>Sutterellaceae</taxon>
        <taxon>Sutterella</taxon>
    </lineage>
</organism>
<dbReference type="EMBL" id="ATCF01000018">
    <property type="protein sequence ID" value="EPD99076.1"/>
    <property type="molecule type" value="Genomic_DNA"/>
</dbReference>
<feature type="region of interest" description="Disordered" evidence="1">
    <location>
        <begin position="129"/>
        <end position="150"/>
    </location>
</feature>
<dbReference type="RefSeq" id="WP_016474573.1">
    <property type="nucleotide sequence ID" value="NZ_KE150480.1"/>
</dbReference>
<evidence type="ECO:0000313" key="3">
    <source>
        <dbReference type="Proteomes" id="UP000014400"/>
    </source>
</evidence>
<evidence type="ECO:0000313" key="2">
    <source>
        <dbReference type="EMBL" id="EPD99076.1"/>
    </source>
</evidence>
<accession>S3BF64</accession>
<keyword evidence="3" id="KW-1185">Reference proteome</keyword>
<protein>
    <submittedName>
        <fullName evidence="2">Uncharacterized protein</fullName>
    </submittedName>
</protein>
<dbReference type="STRING" id="1203554.HMPREF1476_01347"/>
<dbReference type="eggNOG" id="COG4961">
    <property type="taxonomic scope" value="Bacteria"/>
</dbReference>
<reference evidence="2 3" key="1">
    <citation type="submission" date="2013-04" db="EMBL/GenBank/DDBJ databases">
        <title>The Genome Sequence of Sutterella wadsworthensis HGA0223.</title>
        <authorList>
            <consortium name="The Broad Institute Genomics Platform"/>
            <person name="Earl A."/>
            <person name="Ward D."/>
            <person name="Feldgarden M."/>
            <person name="Gevers D."/>
            <person name="Schmidt T.M."/>
            <person name="Dover J."/>
            <person name="Dai D."/>
            <person name="Walker B."/>
            <person name="Young S."/>
            <person name="Zeng Q."/>
            <person name="Gargeya S."/>
            <person name="Fitzgerald M."/>
            <person name="Haas B."/>
            <person name="Abouelleil A."/>
            <person name="Allen A.W."/>
            <person name="Alvarado L."/>
            <person name="Arachchi H.M."/>
            <person name="Berlin A.M."/>
            <person name="Chapman S.B."/>
            <person name="Gainer-Dewar J."/>
            <person name="Goldberg J."/>
            <person name="Griggs A."/>
            <person name="Gujja S."/>
            <person name="Hansen M."/>
            <person name="Howarth C."/>
            <person name="Imamovic A."/>
            <person name="Ireland A."/>
            <person name="Larimer J."/>
            <person name="McCowan C."/>
            <person name="Murphy C."/>
            <person name="Pearson M."/>
            <person name="Poon T.W."/>
            <person name="Priest M."/>
            <person name="Roberts A."/>
            <person name="Saif S."/>
            <person name="Shea T."/>
            <person name="Sisk P."/>
            <person name="Sykes S."/>
            <person name="Wortman J."/>
            <person name="Nusbaum C."/>
            <person name="Birren B."/>
        </authorList>
    </citation>
    <scope>NUCLEOTIDE SEQUENCE [LARGE SCALE GENOMIC DNA]</scope>
    <source>
        <strain evidence="2 3">HGA0223</strain>
    </source>
</reference>
<dbReference type="PATRIC" id="fig|1203554.3.peg.1409"/>
<evidence type="ECO:0000256" key="1">
    <source>
        <dbReference type="SAM" id="MobiDB-lite"/>
    </source>
</evidence>
<comment type="caution">
    <text evidence="2">The sequence shown here is derived from an EMBL/GenBank/DDBJ whole genome shotgun (WGS) entry which is preliminary data.</text>
</comment>
<proteinExistence type="predicted"/>
<dbReference type="HOGENOM" id="CLU_118467_0_0_4"/>
<gene>
    <name evidence="2" type="ORF">HMPREF1476_01347</name>
</gene>
<name>S3BF64_9BURK</name>
<sequence length="215" mass="23394">MNKSSYFKMIASAVVGLRRESGSIAVETALGITFLVSTAVILSDMHQIGIERERLEAGAGSIAVNAAQQPKLTQYGLNALVDASLETETRDTEVIIMNVLQSGAVQWMIRRGDGAMLCELNVEGKYFTGELPVDPPENSGEGNDESDVDGSTMSMIVVDVCRRTAGFELGKHLRLPRVIQVENIYRSNNREIKLDEALEEENLMPSDDDGEGSNA</sequence>